<dbReference type="Pfam" id="PF00702">
    <property type="entry name" value="Hydrolase"/>
    <property type="match status" value="1"/>
</dbReference>
<dbReference type="SUPFAM" id="SSF55811">
    <property type="entry name" value="Nudix"/>
    <property type="match status" value="1"/>
</dbReference>
<dbReference type="GO" id="GO:0016787">
    <property type="term" value="F:hydrolase activity"/>
    <property type="evidence" value="ECO:0007669"/>
    <property type="project" value="UniProtKB-KW"/>
</dbReference>
<dbReference type="PANTHER" id="PTHR43611:SF3">
    <property type="entry name" value="FLAVIN MONONUCLEOTIDE HYDROLASE 1, CHLOROPLATIC"/>
    <property type="match status" value="1"/>
</dbReference>
<dbReference type="SFLD" id="SFLDS00003">
    <property type="entry name" value="Haloacid_Dehalogenase"/>
    <property type="match status" value="1"/>
</dbReference>
<proteinExistence type="inferred from homology"/>
<evidence type="ECO:0000256" key="2">
    <source>
        <dbReference type="RuleBase" id="RU003476"/>
    </source>
</evidence>
<dbReference type="Pfam" id="PF00293">
    <property type="entry name" value="NUDIX"/>
    <property type="match status" value="1"/>
</dbReference>
<dbReference type="NCBIfam" id="TIGR01509">
    <property type="entry name" value="HAD-SF-IA-v3"/>
    <property type="match status" value="1"/>
</dbReference>
<sequence>MIHGAGIVVVSKDGSVLMQHRDNKPGIFYPGYWCYPAGHVDKGEDFKTAAIRELYEETGYTPKEVFGLVNEVYLRSDGEKVNRHIYWTIYDEKQEIKCKEGQEMKFIKPEEFGGKKFLPGQEKLLKLAIKRAQELSGSIMIHAVIFDVGGVLHTSIGELVKKDICKTLGISEKQYTSACKIFIPLYNTGEITDEKEFWKMFITYTKSKAKVPGYSLWCREFLRKYQIQKEVMEIVSDIKSNDIKVAILSNTIEPHARVNREKGVYSPFEIVILSSEVGIRKPDVRIYELTLKKLGVKASDAVFIDDSAENVKAAEVLGIHGIVFKDANQLKVELTKIGIKQGI</sequence>
<reference evidence="4 5" key="1">
    <citation type="journal article" date="2016" name="Nat. Commun.">
        <title>Thousands of microbial genomes shed light on interconnected biogeochemical processes in an aquifer system.</title>
        <authorList>
            <person name="Anantharaman K."/>
            <person name="Brown C.T."/>
            <person name="Hug L.A."/>
            <person name="Sharon I."/>
            <person name="Castelle C.J."/>
            <person name="Probst A.J."/>
            <person name="Thomas B.C."/>
            <person name="Singh A."/>
            <person name="Wilkins M.J."/>
            <person name="Karaoz U."/>
            <person name="Brodie E.L."/>
            <person name="Williams K.H."/>
            <person name="Hubbard S.S."/>
            <person name="Banfield J.F."/>
        </authorList>
    </citation>
    <scope>NUCLEOTIDE SEQUENCE [LARGE SCALE GENOMIC DNA]</scope>
</reference>
<dbReference type="PANTHER" id="PTHR43611">
    <property type="entry name" value="ALPHA-D-GLUCOSE 1-PHOSPHATE PHOSPHATASE"/>
    <property type="match status" value="1"/>
</dbReference>
<organism evidence="4 5">
    <name type="scientific">Candidatus Woesebacteria bacterium RIFCSPHIGHO2_01_FULL_40_22</name>
    <dbReference type="NCBI Taxonomy" id="1802499"/>
    <lineage>
        <taxon>Bacteria</taxon>
        <taxon>Candidatus Woeseibacteriota</taxon>
    </lineage>
</organism>
<feature type="domain" description="Nudix hydrolase" evidence="3">
    <location>
        <begin position="1"/>
        <end position="130"/>
    </location>
</feature>
<dbReference type="CDD" id="cd02603">
    <property type="entry name" value="HAD_sEH-N_like"/>
    <property type="match status" value="1"/>
</dbReference>
<protein>
    <recommendedName>
        <fullName evidence="3">Nudix hydrolase domain-containing protein</fullName>
    </recommendedName>
</protein>
<dbReference type="InterPro" id="IPR006439">
    <property type="entry name" value="HAD-SF_hydro_IA"/>
</dbReference>
<dbReference type="Gene3D" id="3.90.79.10">
    <property type="entry name" value="Nucleoside Triphosphate Pyrophosphohydrolase"/>
    <property type="match status" value="1"/>
</dbReference>
<comment type="caution">
    <text evidence="4">The sequence shown here is derived from an EMBL/GenBank/DDBJ whole genome shotgun (WGS) entry which is preliminary data.</text>
</comment>
<dbReference type="NCBIfam" id="TIGR01549">
    <property type="entry name" value="HAD-SF-IA-v1"/>
    <property type="match status" value="1"/>
</dbReference>
<dbReference type="InterPro" id="IPR000086">
    <property type="entry name" value="NUDIX_hydrolase_dom"/>
</dbReference>
<dbReference type="Gene3D" id="1.10.150.240">
    <property type="entry name" value="Putative phosphatase, domain 2"/>
    <property type="match status" value="1"/>
</dbReference>
<dbReference type="Proteomes" id="UP000179221">
    <property type="component" value="Unassembled WGS sequence"/>
</dbReference>
<dbReference type="PROSITE" id="PS00893">
    <property type="entry name" value="NUDIX_BOX"/>
    <property type="match status" value="1"/>
</dbReference>
<evidence type="ECO:0000313" key="5">
    <source>
        <dbReference type="Proteomes" id="UP000179221"/>
    </source>
</evidence>
<dbReference type="EMBL" id="MGGL01000004">
    <property type="protein sequence ID" value="OGM27586.1"/>
    <property type="molecule type" value="Genomic_DNA"/>
</dbReference>
<dbReference type="InterPro" id="IPR020084">
    <property type="entry name" value="NUDIX_hydrolase_CS"/>
</dbReference>
<dbReference type="InterPro" id="IPR015797">
    <property type="entry name" value="NUDIX_hydrolase-like_dom_sf"/>
</dbReference>
<accession>A0A1F7YJS1</accession>
<dbReference type="AlphaFoldDB" id="A0A1F7YJS1"/>
<evidence type="ECO:0000256" key="1">
    <source>
        <dbReference type="ARBA" id="ARBA00022801"/>
    </source>
</evidence>
<comment type="similarity">
    <text evidence="2">Belongs to the Nudix hydrolase family.</text>
</comment>
<dbReference type="InterPro" id="IPR020476">
    <property type="entry name" value="Nudix_hydrolase"/>
</dbReference>
<dbReference type="InterPro" id="IPR023198">
    <property type="entry name" value="PGP-like_dom2"/>
</dbReference>
<dbReference type="Gene3D" id="3.40.50.1000">
    <property type="entry name" value="HAD superfamily/HAD-like"/>
    <property type="match status" value="1"/>
</dbReference>
<dbReference type="SUPFAM" id="SSF56784">
    <property type="entry name" value="HAD-like"/>
    <property type="match status" value="1"/>
</dbReference>
<evidence type="ECO:0000313" key="4">
    <source>
        <dbReference type="EMBL" id="OGM27586.1"/>
    </source>
</evidence>
<dbReference type="InterPro" id="IPR023214">
    <property type="entry name" value="HAD_sf"/>
</dbReference>
<name>A0A1F7YJS1_9BACT</name>
<dbReference type="PRINTS" id="PR00502">
    <property type="entry name" value="NUDIXFAMILY"/>
</dbReference>
<dbReference type="PRINTS" id="PR00413">
    <property type="entry name" value="HADHALOGNASE"/>
</dbReference>
<evidence type="ECO:0000259" key="3">
    <source>
        <dbReference type="PROSITE" id="PS51462"/>
    </source>
</evidence>
<dbReference type="SFLD" id="SFLDG01129">
    <property type="entry name" value="C1.5:_HAD__Beta-PGM__Phosphata"/>
    <property type="match status" value="1"/>
</dbReference>
<keyword evidence="1 2" id="KW-0378">Hydrolase</keyword>
<gene>
    <name evidence="4" type="ORF">A2628_02245</name>
</gene>
<dbReference type="InterPro" id="IPR036412">
    <property type="entry name" value="HAD-like_sf"/>
</dbReference>
<dbReference type="PROSITE" id="PS51462">
    <property type="entry name" value="NUDIX"/>
    <property type="match status" value="1"/>
</dbReference>